<accession>A0AAE1DD52</accession>
<name>A0AAE1DD52_9GAST</name>
<organism evidence="2 3">
    <name type="scientific">Elysia crispata</name>
    <name type="common">lettuce slug</name>
    <dbReference type="NCBI Taxonomy" id="231223"/>
    <lineage>
        <taxon>Eukaryota</taxon>
        <taxon>Metazoa</taxon>
        <taxon>Spiralia</taxon>
        <taxon>Lophotrochozoa</taxon>
        <taxon>Mollusca</taxon>
        <taxon>Gastropoda</taxon>
        <taxon>Heterobranchia</taxon>
        <taxon>Euthyneura</taxon>
        <taxon>Panpulmonata</taxon>
        <taxon>Sacoglossa</taxon>
        <taxon>Placobranchoidea</taxon>
        <taxon>Plakobranchidae</taxon>
        <taxon>Elysia</taxon>
    </lineage>
</organism>
<dbReference type="Proteomes" id="UP001283361">
    <property type="component" value="Unassembled WGS sequence"/>
</dbReference>
<protein>
    <submittedName>
        <fullName evidence="2">Uncharacterized protein</fullName>
    </submittedName>
</protein>
<reference evidence="2" key="1">
    <citation type="journal article" date="2023" name="G3 (Bethesda)">
        <title>A reference genome for the long-term kleptoplast-retaining sea slug Elysia crispata morphotype clarki.</title>
        <authorList>
            <person name="Eastman K.E."/>
            <person name="Pendleton A.L."/>
            <person name="Shaikh M.A."/>
            <person name="Suttiyut T."/>
            <person name="Ogas R."/>
            <person name="Tomko P."/>
            <person name="Gavelis G."/>
            <person name="Widhalm J.R."/>
            <person name="Wisecaver J.H."/>
        </authorList>
    </citation>
    <scope>NUCLEOTIDE SEQUENCE</scope>
    <source>
        <strain evidence="2">ECLA1</strain>
    </source>
</reference>
<feature type="region of interest" description="Disordered" evidence="1">
    <location>
        <begin position="153"/>
        <end position="188"/>
    </location>
</feature>
<comment type="caution">
    <text evidence="2">The sequence shown here is derived from an EMBL/GenBank/DDBJ whole genome shotgun (WGS) entry which is preliminary data.</text>
</comment>
<dbReference type="EMBL" id="JAWDGP010004235">
    <property type="protein sequence ID" value="KAK3766334.1"/>
    <property type="molecule type" value="Genomic_DNA"/>
</dbReference>
<evidence type="ECO:0000313" key="2">
    <source>
        <dbReference type="EMBL" id="KAK3766334.1"/>
    </source>
</evidence>
<feature type="compositionally biased region" description="Polar residues" evidence="1">
    <location>
        <begin position="302"/>
        <end position="312"/>
    </location>
</feature>
<feature type="region of interest" description="Disordered" evidence="1">
    <location>
        <begin position="236"/>
        <end position="256"/>
    </location>
</feature>
<feature type="region of interest" description="Disordered" evidence="1">
    <location>
        <begin position="302"/>
        <end position="357"/>
    </location>
</feature>
<feature type="compositionally biased region" description="Polar residues" evidence="1">
    <location>
        <begin position="343"/>
        <end position="353"/>
    </location>
</feature>
<gene>
    <name evidence="2" type="ORF">RRG08_044523</name>
</gene>
<dbReference type="AlphaFoldDB" id="A0AAE1DD52"/>
<evidence type="ECO:0000313" key="3">
    <source>
        <dbReference type="Proteomes" id="UP001283361"/>
    </source>
</evidence>
<sequence length="439" mass="48344">MADEESPNMLGATEADMNLEMAETNLPVREADISVATPQLQSFLPAVQDESSFSTGRSIADVGIGSQNMTVSEANISMGRNQLQSWPRSVQDESSCNAGRSTADVRSQVVTVGGANSYTATTQLQGLLHYIQNESSYICDRSTADIRPQNVTSEADTSMATTQLQSLPPHKQDESPYSVGTSTADGGSENVAVKEEVVSPVSTVPVSLFPTPHLAQISNDEKVLCSFPAAVDESLHCQPHEDNGPSNIDSGEDKLGNKPQKELRLVIKRLPSSIIAAFGRKDDAVTTRAYDKHKKGLYNRKGQTSYCQSYNSRRSRLSSKHKAQDQPARPIPIKSSPREKIQNKPSGNESSSHGARKTIDELSKEELKALLIRSRATIRSLSEKLNEWKKSENEIFGRLIGKMMANIEDRRRKEGLKLHVHDLVCETILQDIEERRTRP</sequence>
<keyword evidence="3" id="KW-1185">Reference proteome</keyword>
<evidence type="ECO:0000256" key="1">
    <source>
        <dbReference type="SAM" id="MobiDB-lite"/>
    </source>
</evidence>
<proteinExistence type="predicted"/>
<feature type="compositionally biased region" description="Polar residues" evidence="1">
    <location>
        <begin position="153"/>
        <end position="166"/>
    </location>
</feature>